<feature type="active site" description="Nucleophile" evidence="4">
    <location>
        <position position="356"/>
    </location>
</feature>
<dbReference type="PANTHER" id="PTHR21343:SF1">
    <property type="entry name" value="COBYRIC ACID SYNTHASE"/>
    <property type="match status" value="1"/>
</dbReference>
<protein>
    <recommendedName>
        <fullName evidence="4">Cobyric acid synthase</fullName>
    </recommendedName>
</protein>
<gene>
    <name evidence="4" type="primary">cobQ</name>
    <name evidence="7" type="ORF">DGD08_15310</name>
</gene>
<proteinExistence type="inferred from homology"/>
<comment type="function">
    <text evidence="4">Catalyzes amidations at positions B, D, E, and G on adenosylcobyrinic A,C-diamide. NH(2) groups are provided by glutamine, and one molecule of ATP is hydrogenolyzed for each amidation.</text>
</comment>
<feature type="domain" description="CobB/CobQ-like glutamine amidotransferase" evidence="6">
    <location>
        <begin position="277"/>
        <end position="472"/>
    </location>
</feature>
<dbReference type="InterPro" id="IPR033949">
    <property type="entry name" value="CobQ_GATase1"/>
</dbReference>
<dbReference type="Pfam" id="PF01656">
    <property type="entry name" value="CbiA"/>
    <property type="match status" value="1"/>
</dbReference>
<dbReference type="UniPathway" id="UPA00148"/>
<evidence type="ECO:0000259" key="5">
    <source>
        <dbReference type="Pfam" id="PF01656"/>
    </source>
</evidence>
<dbReference type="CDD" id="cd01750">
    <property type="entry name" value="GATase1_CobQ"/>
    <property type="match status" value="1"/>
</dbReference>
<feature type="domain" description="CobQ/CobB/MinD/ParA nucleotide binding" evidence="5">
    <location>
        <begin position="25"/>
        <end position="248"/>
    </location>
</feature>
<dbReference type="InterPro" id="IPR004459">
    <property type="entry name" value="CobQ_synth"/>
</dbReference>
<evidence type="ECO:0000256" key="3">
    <source>
        <dbReference type="ARBA" id="ARBA00022962"/>
    </source>
</evidence>
<accession>A0A3D4VCW8</accession>
<dbReference type="Pfam" id="PF07685">
    <property type="entry name" value="GATase_3"/>
    <property type="match status" value="1"/>
</dbReference>
<comment type="pathway">
    <text evidence="1 4">Cofactor biosynthesis; adenosylcobalamin biosynthesis.</text>
</comment>
<evidence type="ECO:0000313" key="7">
    <source>
        <dbReference type="EMBL" id="HCT58572.1"/>
    </source>
</evidence>
<keyword evidence="3 4" id="KW-0315">Glutamine amidotransferase</keyword>
<dbReference type="InterPro" id="IPR011698">
    <property type="entry name" value="GATase_3"/>
</dbReference>
<dbReference type="SUPFAM" id="SSF52540">
    <property type="entry name" value="P-loop containing nucleoside triphosphate hydrolases"/>
    <property type="match status" value="1"/>
</dbReference>
<dbReference type="OMA" id="QVIIHGR"/>
<comment type="caution">
    <text evidence="7">The sequence shown here is derived from an EMBL/GenBank/DDBJ whole genome shotgun (WGS) entry which is preliminary data.</text>
</comment>
<dbReference type="PANTHER" id="PTHR21343">
    <property type="entry name" value="DETHIOBIOTIN SYNTHETASE"/>
    <property type="match status" value="1"/>
</dbReference>
<dbReference type="SUPFAM" id="SSF52317">
    <property type="entry name" value="Class I glutamine amidotransferase-like"/>
    <property type="match status" value="1"/>
</dbReference>
<dbReference type="NCBIfam" id="TIGR00313">
    <property type="entry name" value="cobQ"/>
    <property type="match status" value="1"/>
</dbReference>
<evidence type="ECO:0000259" key="6">
    <source>
        <dbReference type="Pfam" id="PF07685"/>
    </source>
</evidence>
<sequence>MRQDTHHEDAHGNGRESAAPLGLVLMVQGTSSHAGKTTVVAALCRWFANAGYRVAPYKAQNMSNNAAVTADGREVGRAQAMQAVAARVPVTVDMNPVLLKPQSDRTSQVVVLGEPWITADAVDYYGRKQHLWPIVTDALDRLRAAFDVVVIEGAGSPAEINLAQYDIVNMRVARHANAPVLLVGDIERGGVFASLYGTHALLQPEERALIKAFVINKFRGDPSLLDPGFAMLEERTGVPTIGVLPWLDLRDIPEEDALEWRSATDHGNPDAPPAVLDIAVMRLPRVANLDEFQPLINEPGVRVRFVGDADSFGAPDLVIVPGTKSTLGDLAWLRERSLDACILAHRAEGGAVLGICGGLQMLGERIVDEHGVEQVGEAEGLGLLPLVTHFEARKITRRVKAQVIGAQTLFGADLRAAAPFDAYEIHMGRSTSTERGQAPLFALESAQGRSHDGSCSSDGLVVGTYLHGALEHAPLRRAMLTQLAARKGVELPASGAATSVDDALDRLATVVCSNLDMDAVFDMMGLRGTTT</sequence>
<dbReference type="GO" id="GO:0009236">
    <property type="term" value="P:cobalamin biosynthetic process"/>
    <property type="evidence" value="ECO:0007669"/>
    <property type="project" value="UniProtKB-UniRule"/>
</dbReference>
<dbReference type="NCBIfam" id="NF001989">
    <property type="entry name" value="PRK00784.1"/>
    <property type="match status" value="1"/>
</dbReference>
<feature type="active site" evidence="4">
    <location>
        <position position="467"/>
    </location>
</feature>
<dbReference type="InterPro" id="IPR027417">
    <property type="entry name" value="P-loop_NTPase"/>
</dbReference>
<name>A0A3D4VCW8_9BACT</name>
<dbReference type="EMBL" id="DPIY01000011">
    <property type="protein sequence ID" value="HCT58572.1"/>
    <property type="molecule type" value="Genomic_DNA"/>
</dbReference>
<dbReference type="Proteomes" id="UP000264071">
    <property type="component" value="Unassembled WGS sequence"/>
</dbReference>
<dbReference type="PROSITE" id="PS51274">
    <property type="entry name" value="GATASE_COBBQ"/>
    <property type="match status" value="1"/>
</dbReference>
<dbReference type="Gene3D" id="3.40.50.300">
    <property type="entry name" value="P-loop containing nucleotide triphosphate hydrolases"/>
    <property type="match status" value="1"/>
</dbReference>
<dbReference type="AlphaFoldDB" id="A0A3D4VCW8"/>
<evidence type="ECO:0000313" key="8">
    <source>
        <dbReference type="Proteomes" id="UP000264071"/>
    </source>
</evidence>
<dbReference type="GO" id="GO:0015420">
    <property type="term" value="F:ABC-type vitamin B12 transporter activity"/>
    <property type="evidence" value="ECO:0007669"/>
    <property type="project" value="UniProtKB-UniRule"/>
</dbReference>
<keyword evidence="2 4" id="KW-0169">Cobalamin biosynthesis</keyword>
<dbReference type="InterPro" id="IPR047045">
    <property type="entry name" value="CobQ_N"/>
</dbReference>
<organism evidence="7 8">
    <name type="scientific">Gemmatimonas aurantiaca</name>
    <dbReference type="NCBI Taxonomy" id="173480"/>
    <lineage>
        <taxon>Bacteria</taxon>
        <taxon>Pseudomonadati</taxon>
        <taxon>Gemmatimonadota</taxon>
        <taxon>Gemmatimonadia</taxon>
        <taxon>Gemmatimonadales</taxon>
        <taxon>Gemmatimonadaceae</taxon>
        <taxon>Gemmatimonas</taxon>
    </lineage>
</organism>
<dbReference type="GO" id="GO:0003824">
    <property type="term" value="F:catalytic activity"/>
    <property type="evidence" value="ECO:0007669"/>
    <property type="project" value="InterPro"/>
</dbReference>
<dbReference type="CDD" id="cd05389">
    <property type="entry name" value="CobQ_N"/>
    <property type="match status" value="1"/>
</dbReference>
<reference evidence="7 8" key="1">
    <citation type="journal article" date="2018" name="Nat. Biotechnol.">
        <title>A standardized bacterial taxonomy based on genome phylogeny substantially revises the tree of life.</title>
        <authorList>
            <person name="Parks D.H."/>
            <person name="Chuvochina M."/>
            <person name="Waite D.W."/>
            <person name="Rinke C."/>
            <person name="Skarshewski A."/>
            <person name="Chaumeil P.A."/>
            <person name="Hugenholtz P."/>
        </authorList>
    </citation>
    <scope>NUCLEOTIDE SEQUENCE [LARGE SCALE GENOMIC DNA]</scope>
    <source>
        <strain evidence="7">UBA8844</strain>
    </source>
</reference>
<comment type="similarity">
    <text evidence="4">Belongs to the CobB/CobQ family. CobQ subfamily.</text>
</comment>
<dbReference type="InterPro" id="IPR002586">
    <property type="entry name" value="CobQ/CobB/MinD/ParA_Nub-bd_dom"/>
</dbReference>
<evidence type="ECO:0000256" key="4">
    <source>
        <dbReference type="HAMAP-Rule" id="MF_00028"/>
    </source>
</evidence>
<dbReference type="InterPro" id="IPR029062">
    <property type="entry name" value="Class_I_gatase-like"/>
</dbReference>
<evidence type="ECO:0000256" key="2">
    <source>
        <dbReference type="ARBA" id="ARBA00022573"/>
    </source>
</evidence>
<dbReference type="Gene3D" id="3.40.50.880">
    <property type="match status" value="1"/>
</dbReference>
<evidence type="ECO:0000256" key="1">
    <source>
        <dbReference type="ARBA" id="ARBA00004953"/>
    </source>
</evidence>
<dbReference type="HAMAP" id="MF_00028">
    <property type="entry name" value="CobQ"/>
    <property type="match status" value="1"/>
</dbReference>